<feature type="binding site" evidence="5">
    <location>
        <position position="41"/>
    </location>
    <ligand>
        <name>S-adenosyl-L-methionine</name>
        <dbReference type="ChEBI" id="CHEBI:59789"/>
    </ligand>
</feature>
<dbReference type="GO" id="GO:0016829">
    <property type="term" value="F:lyase activity"/>
    <property type="evidence" value="ECO:0007669"/>
    <property type="project" value="UniProtKB-ARBA"/>
</dbReference>
<protein>
    <recommendedName>
        <fullName evidence="5">Ubiquinone biosynthesis O-methyltransferase</fullName>
    </recommendedName>
    <alternativeName>
        <fullName evidence="5">2-polyprenyl-6-hydroxyphenol methylase</fullName>
        <ecNumber evidence="5">2.1.1.222</ecNumber>
    </alternativeName>
    <alternativeName>
        <fullName evidence="5">3-demethylubiquinone 3-O-methyltransferase</fullName>
        <ecNumber evidence="5">2.1.1.64</ecNumber>
    </alternativeName>
</protein>
<dbReference type="NCBIfam" id="TIGR01983">
    <property type="entry name" value="UbiG"/>
    <property type="match status" value="1"/>
</dbReference>
<keyword evidence="7" id="KW-1185">Reference proteome</keyword>
<evidence type="ECO:0000256" key="5">
    <source>
        <dbReference type="HAMAP-Rule" id="MF_00472"/>
    </source>
</evidence>
<dbReference type="GO" id="GO:0010420">
    <property type="term" value="F:polyprenyldihydroxybenzoate methyltransferase activity"/>
    <property type="evidence" value="ECO:0007669"/>
    <property type="project" value="InterPro"/>
</dbReference>
<dbReference type="PANTHER" id="PTHR43464">
    <property type="entry name" value="METHYLTRANSFERASE"/>
    <property type="match status" value="1"/>
</dbReference>
<sequence>MAMTSKATIDPREAEHFGRLAADWWNPKGSSAMLHKLNPVRLRYIREALDQHMDADPEGFTPLKGKTALDVGCGAGLLCEPLARLGGSVTGVDAAPENIGAARAHAAASGLVIDYVAGEAETAVAGRTFDLVTSMEVIEHVTDAAAFIATLAAALSPGGLMILSTPNRTPLSRLAMITVGEGFGMIPRGTHDHDKFLTPDELTDLLTAAGLEVFDLRGLSFSPMAGFHLSDDTSLNYLLSARRSA</sequence>
<comment type="caution">
    <text evidence="6">The sequence shown here is derived from an EMBL/GenBank/DDBJ whole genome shotgun (WGS) entry which is preliminary data.</text>
</comment>
<feature type="binding site" evidence="5">
    <location>
        <position position="135"/>
    </location>
    <ligand>
        <name>S-adenosyl-L-methionine</name>
        <dbReference type="ChEBI" id="CHEBI:59789"/>
    </ligand>
</feature>
<dbReference type="EMBL" id="JAMLDX010000005">
    <property type="protein sequence ID" value="MCP3730491.1"/>
    <property type="molecule type" value="Genomic_DNA"/>
</dbReference>
<comment type="catalytic activity">
    <reaction evidence="5">
        <text>a 3-demethylubiquinol + S-adenosyl-L-methionine = a ubiquinol + S-adenosyl-L-homocysteine + H(+)</text>
        <dbReference type="Rhea" id="RHEA:44380"/>
        <dbReference type="Rhea" id="RHEA-COMP:9566"/>
        <dbReference type="Rhea" id="RHEA-COMP:10914"/>
        <dbReference type="ChEBI" id="CHEBI:15378"/>
        <dbReference type="ChEBI" id="CHEBI:17976"/>
        <dbReference type="ChEBI" id="CHEBI:57856"/>
        <dbReference type="ChEBI" id="CHEBI:59789"/>
        <dbReference type="ChEBI" id="CHEBI:84422"/>
        <dbReference type="EC" id="2.1.1.64"/>
    </reaction>
</comment>
<dbReference type="InterPro" id="IPR010233">
    <property type="entry name" value="UbiG_MeTrfase"/>
</dbReference>
<dbReference type="AlphaFoldDB" id="A0A9X2HKV9"/>
<comment type="catalytic activity">
    <reaction evidence="5">
        <text>a 3-(all-trans-polyprenyl)benzene-1,2-diol + S-adenosyl-L-methionine = a 2-methoxy-6-(all-trans-polyprenyl)phenol + S-adenosyl-L-homocysteine + H(+)</text>
        <dbReference type="Rhea" id="RHEA:31411"/>
        <dbReference type="Rhea" id="RHEA-COMP:9550"/>
        <dbReference type="Rhea" id="RHEA-COMP:9551"/>
        <dbReference type="ChEBI" id="CHEBI:15378"/>
        <dbReference type="ChEBI" id="CHEBI:57856"/>
        <dbReference type="ChEBI" id="CHEBI:59789"/>
        <dbReference type="ChEBI" id="CHEBI:62729"/>
        <dbReference type="ChEBI" id="CHEBI:62731"/>
        <dbReference type="EC" id="2.1.1.222"/>
    </reaction>
</comment>
<evidence type="ECO:0000256" key="1">
    <source>
        <dbReference type="ARBA" id="ARBA00022603"/>
    </source>
</evidence>
<feature type="binding site" evidence="5">
    <location>
        <position position="72"/>
    </location>
    <ligand>
        <name>S-adenosyl-L-methionine</name>
        <dbReference type="ChEBI" id="CHEBI:59789"/>
    </ligand>
</feature>
<keyword evidence="4 5" id="KW-0949">S-adenosyl-L-methionine</keyword>
<dbReference type="CDD" id="cd02440">
    <property type="entry name" value="AdoMet_MTases"/>
    <property type="match status" value="1"/>
</dbReference>
<evidence type="ECO:0000313" key="7">
    <source>
        <dbReference type="Proteomes" id="UP001139451"/>
    </source>
</evidence>
<dbReference type="GO" id="GO:0061542">
    <property type="term" value="F:3-demethylubiquinol 3-O-methyltransferase activity"/>
    <property type="evidence" value="ECO:0007669"/>
    <property type="project" value="UniProtKB-UniRule"/>
</dbReference>
<dbReference type="PANTHER" id="PTHR43464:SF19">
    <property type="entry name" value="UBIQUINONE BIOSYNTHESIS O-METHYLTRANSFERASE, MITOCHONDRIAL"/>
    <property type="match status" value="1"/>
</dbReference>
<keyword evidence="3 5" id="KW-0831">Ubiquinone biosynthesis</keyword>
<comment type="function">
    <text evidence="5">O-methyltransferase that catalyzes the 2 O-methylation steps in the ubiquinone biosynthetic pathway.</text>
</comment>
<feature type="binding site" evidence="5">
    <location>
        <position position="93"/>
    </location>
    <ligand>
        <name>S-adenosyl-L-methionine</name>
        <dbReference type="ChEBI" id="CHEBI:59789"/>
    </ligand>
</feature>
<keyword evidence="2 5" id="KW-0808">Transferase</keyword>
<proteinExistence type="inferred from homology"/>
<accession>A0A9X2HKV9</accession>
<dbReference type="Pfam" id="PF13489">
    <property type="entry name" value="Methyltransf_23"/>
    <property type="match status" value="1"/>
</dbReference>
<dbReference type="Proteomes" id="UP001139451">
    <property type="component" value="Unassembled WGS sequence"/>
</dbReference>
<dbReference type="PROSITE" id="PS00163">
    <property type="entry name" value="FUMARATE_LYASES"/>
    <property type="match status" value="1"/>
</dbReference>
<evidence type="ECO:0000313" key="6">
    <source>
        <dbReference type="EMBL" id="MCP3730491.1"/>
    </source>
</evidence>
<name>A0A9X2HKV9_9SPHN</name>
<dbReference type="RefSeq" id="WP_254292619.1">
    <property type="nucleotide sequence ID" value="NZ_JAMLDX010000005.1"/>
</dbReference>
<dbReference type="EC" id="2.1.1.64" evidence="5"/>
<keyword evidence="1 5" id="KW-0489">Methyltransferase</keyword>
<dbReference type="EC" id="2.1.1.222" evidence="5"/>
<dbReference type="SUPFAM" id="SSF53335">
    <property type="entry name" value="S-adenosyl-L-methionine-dependent methyltransferases"/>
    <property type="match status" value="1"/>
</dbReference>
<organism evidence="6 7">
    <name type="scientific">Sphingomonas tagetis</name>
    <dbReference type="NCBI Taxonomy" id="2949092"/>
    <lineage>
        <taxon>Bacteria</taxon>
        <taxon>Pseudomonadati</taxon>
        <taxon>Pseudomonadota</taxon>
        <taxon>Alphaproteobacteria</taxon>
        <taxon>Sphingomonadales</taxon>
        <taxon>Sphingomonadaceae</taxon>
        <taxon>Sphingomonas</taxon>
    </lineage>
</organism>
<reference evidence="6" key="1">
    <citation type="submission" date="2022-05" db="EMBL/GenBank/DDBJ databases">
        <title>Sphingomonas sp. strain MG17 Genome sequencing and assembly.</title>
        <authorList>
            <person name="Kim I."/>
        </authorList>
    </citation>
    <scope>NUCLEOTIDE SEQUENCE</scope>
    <source>
        <strain evidence="6">MG17</strain>
    </source>
</reference>
<dbReference type="HAMAP" id="MF_00472">
    <property type="entry name" value="UbiG"/>
    <property type="match status" value="1"/>
</dbReference>
<dbReference type="GO" id="GO:0102208">
    <property type="term" value="F:2-polyprenyl-6-hydroxyphenol methylase activity"/>
    <property type="evidence" value="ECO:0007669"/>
    <property type="project" value="UniProtKB-EC"/>
</dbReference>
<evidence type="ECO:0000256" key="4">
    <source>
        <dbReference type="ARBA" id="ARBA00022691"/>
    </source>
</evidence>
<comment type="pathway">
    <text evidence="5">Cofactor biosynthesis; ubiquinone biosynthesis.</text>
</comment>
<gene>
    <name evidence="5 6" type="primary">ubiG</name>
    <name evidence="6" type="ORF">M9978_08615</name>
</gene>
<evidence type="ECO:0000256" key="3">
    <source>
        <dbReference type="ARBA" id="ARBA00022688"/>
    </source>
</evidence>
<comment type="similarity">
    <text evidence="5">Belongs to the methyltransferase superfamily. UbiG/COQ3 family.</text>
</comment>
<dbReference type="GO" id="GO:0032259">
    <property type="term" value="P:methylation"/>
    <property type="evidence" value="ECO:0007669"/>
    <property type="project" value="UniProtKB-KW"/>
</dbReference>
<dbReference type="InterPro" id="IPR020557">
    <property type="entry name" value="Fumarate_lyase_CS"/>
</dbReference>
<evidence type="ECO:0000256" key="2">
    <source>
        <dbReference type="ARBA" id="ARBA00022679"/>
    </source>
</evidence>
<dbReference type="Gene3D" id="3.40.50.150">
    <property type="entry name" value="Vaccinia Virus protein VP39"/>
    <property type="match status" value="1"/>
</dbReference>
<dbReference type="InterPro" id="IPR029063">
    <property type="entry name" value="SAM-dependent_MTases_sf"/>
</dbReference>